<dbReference type="Proteomes" id="UP000188603">
    <property type="component" value="Chromosome"/>
</dbReference>
<keyword evidence="4" id="KW-1185">Reference proteome</keyword>
<sequence length="246" mass="28207">MNVLLVEDELLVRSGMKSIVDWESNGFKLVADVSHGKEALAVLEQEHVDIVITDIRMPVMDGLELIETIREKGIPCEIVVLSSYDDFQYVRQAMKFGVRDYIHKPMLTPDEMIETLKKVADELIKQQSLEQYRQLIVDAADESRQLVLKKVAQKALRGPVALDPKLAEMLDGHYVVDGTFFLGLLCTCDHQRIWEGLQPLNAEDAVNQSLRAVWNEKTRDEILFFRQVDNWVFFYRLNNVIGSTVL</sequence>
<dbReference type="Pfam" id="PF00072">
    <property type="entry name" value="Response_reg"/>
    <property type="match status" value="1"/>
</dbReference>
<protein>
    <recommendedName>
        <fullName evidence="2">Response regulatory domain-containing protein</fullName>
    </recommendedName>
</protein>
<dbReference type="InterPro" id="IPR001789">
    <property type="entry name" value="Sig_transdc_resp-reg_receiver"/>
</dbReference>
<dbReference type="PANTHER" id="PTHR43228">
    <property type="entry name" value="TWO-COMPONENT RESPONSE REGULATOR"/>
    <property type="match status" value="1"/>
</dbReference>
<dbReference type="PANTHER" id="PTHR43228:SF1">
    <property type="entry name" value="TWO-COMPONENT RESPONSE REGULATOR ARR22"/>
    <property type="match status" value="1"/>
</dbReference>
<evidence type="ECO:0000313" key="3">
    <source>
        <dbReference type="EMBL" id="AQS55154.1"/>
    </source>
</evidence>
<proteinExistence type="predicted"/>
<dbReference type="PROSITE" id="PS50110">
    <property type="entry name" value="RESPONSE_REGULATORY"/>
    <property type="match status" value="1"/>
</dbReference>
<dbReference type="InterPro" id="IPR052048">
    <property type="entry name" value="ST_Response_Regulator"/>
</dbReference>
<dbReference type="SUPFAM" id="SSF52172">
    <property type="entry name" value="CheY-like"/>
    <property type="match status" value="1"/>
</dbReference>
<dbReference type="STRING" id="1471761.B0W44_04585"/>
<gene>
    <name evidence="3" type="ORF">B0W44_04585</name>
</gene>
<organism evidence="3 4">
    <name type="scientific">Novibacillus thermophilus</name>
    <dbReference type="NCBI Taxonomy" id="1471761"/>
    <lineage>
        <taxon>Bacteria</taxon>
        <taxon>Bacillati</taxon>
        <taxon>Bacillota</taxon>
        <taxon>Bacilli</taxon>
        <taxon>Bacillales</taxon>
        <taxon>Thermoactinomycetaceae</taxon>
        <taxon>Novibacillus</taxon>
    </lineage>
</organism>
<evidence type="ECO:0000313" key="4">
    <source>
        <dbReference type="Proteomes" id="UP000188603"/>
    </source>
</evidence>
<feature type="modified residue" description="4-aspartylphosphate" evidence="1">
    <location>
        <position position="54"/>
    </location>
</feature>
<keyword evidence="1" id="KW-0597">Phosphoprotein</keyword>
<dbReference type="RefSeq" id="WP_077718973.1">
    <property type="nucleotide sequence ID" value="NZ_CP019699.1"/>
</dbReference>
<accession>A0A1U9K543</accession>
<feature type="domain" description="Response regulatory" evidence="2">
    <location>
        <begin position="2"/>
        <end position="119"/>
    </location>
</feature>
<dbReference type="KEGG" id="ntr:B0W44_04585"/>
<dbReference type="GO" id="GO:0000160">
    <property type="term" value="P:phosphorelay signal transduction system"/>
    <property type="evidence" value="ECO:0007669"/>
    <property type="project" value="InterPro"/>
</dbReference>
<dbReference type="SMART" id="SM00448">
    <property type="entry name" value="REC"/>
    <property type="match status" value="1"/>
</dbReference>
<dbReference type="InterPro" id="IPR011006">
    <property type="entry name" value="CheY-like_superfamily"/>
</dbReference>
<evidence type="ECO:0000256" key="1">
    <source>
        <dbReference type="PROSITE-ProRule" id="PRU00169"/>
    </source>
</evidence>
<dbReference type="AlphaFoldDB" id="A0A1U9K543"/>
<dbReference type="OrthoDB" id="159632at2"/>
<dbReference type="EMBL" id="CP019699">
    <property type="protein sequence ID" value="AQS55154.1"/>
    <property type="molecule type" value="Genomic_DNA"/>
</dbReference>
<dbReference type="Gene3D" id="3.40.50.2300">
    <property type="match status" value="1"/>
</dbReference>
<reference evidence="3 4" key="1">
    <citation type="journal article" date="2015" name="Int. J. Syst. Evol. Microbiol.">
        <title>Novibacillus thermophilus gen. nov., sp. nov., a Gram-staining-negative and moderately thermophilic member of the family Thermoactinomycetaceae.</title>
        <authorList>
            <person name="Yang G."/>
            <person name="Chen J."/>
            <person name="Zhou S."/>
        </authorList>
    </citation>
    <scope>NUCLEOTIDE SEQUENCE [LARGE SCALE GENOMIC DNA]</scope>
    <source>
        <strain evidence="3 4">SG-1</strain>
    </source>
</reference>
<name>A0A1U9K543_9BACL</name>
<dbReference type="CDD" id="cd17536">
    <property type="entry name" value="REC_YesN-like"/>
    <property type="match status" value="1"/>
</dbReference>
<evidence type="ECO:0000259" key="2">
    <source>
        <dbReference type="PROSITE" id="PS50110"/>
    </source>
</evidence>